<feature type="transmembrane region" description="Helical" evidence="1">
    <location>
        <begin position="121"/>
        <end position="144"/>
    </location>
</feature>
<evidence type="ECO:0000256" key="1">
    <source>
        <dbReference type="SAM" id="Phobius"/>
    </source>
</evidence>
<evidence type="ECO:0000313" key="2">
    <source>
        <dbReference type="EMBL" id="MDQ0466831.1"/>
    </source>
</evidence>
<dbReference type="RefSeq" id="WP_307353011.1">
    <property type="nucleotide sequence ID" value="NZ_JAUSVS010000015.1"/>
</dbReference>
<keyword evidence="3" id="KW-1185">Reference proteome</keyword>
<evidence type="ECO:0000313" key="3">
    <source>
        <dbReference type="Proteomes" id="UP001228905"/>
    </source>
</evidence>
<name>A0ABU0IZV6_9CAUL</name>
<dbReference type="EMBL" id="JAUSVS010000015">
    <property type="protein sequence ID" value="MDQ0466831.1"/>
    <property type="molecule type" value="Genomic_DNA"/>
</dbReference>
<proteinExistence type="predicted"/>
<protein>
    <submittedName>
        <fullName evidence="2">Uncharacterized protein</fullName>
    </submittedName>
</protein>
<gene>
    <name evidence="2" type="ORF">QO010_004627</name>
</gene>
<comment type="caution">
    <text evidence="2">The sequence shown here is derived from an EMBL/GenBank/DDBJ whole genome shotgun (WGS) entry which is preliminary data.</text>
</comment>
<sequence length="195" mass="20847">MKPGLLERLLAGLLTEAGGKHADWVRAALAELSAAPDGRARMDWLWGVLSMAFGELLTRTLLPWRGREGEAPPDGFAALFGIVALVLPFYFVAAALLDQIGVGVFFAPIAYWLAEPGRARLFNAVAPGVILGAIALALWANLGVTFRGGRHIAGLIYEMKLRLRPMNLAVLALGGLLAALLLGHALGEAFTYRPH</sequence>
<feature type="transmembrane region" description="Helical" evidence="1">
    <location>
        <begin position="76"/>
        <end position="109"/>
    </location>
</feature>
<organism evidence="2 3">
    <name type="scientific">Caulobacter ginsengisoli</name>
    <dbReference type="NCBI Taxonomy" id="400775"/>
    <lineage>
        <taxon>Bacteria</taxon>
        <taxon>Pseudomonadati</taxon>
        <taxon>Pseudomonadota</taxon>
        <taxon>Alphaproteobacteria</taxon>
        <taxon>Caulobacterales</taxon>
        <taxon>Caulobacteraceae</taxon>
        <taxon>Caulobacter</taxon>
    </lineage>
</organism>
<feature type="transmembrane region" description="Helical" evidence="1">
    <location>
        <begin position="165"/>
        <end position="186"/>
    </location>
</feature>
<reference evidence="2 3" key="1">
    <citation type="submission" date="2023-07" db="EMBL/GenBank/DDBJ databases">
        <title>Genomic Encyclopedia of Type Strains, Phase IV (KMG-IV): sequencing the most valuable type-strain genomes for metagenomic binning, comparative biology and taxonomic classification.</title>
        <authorList>
            <person name="Goeker M."/>
        </authorList>
    </citation>
    <scope>NUCLEOTIDE SEQUENCE [LARGE SCALE GENOMIC DNA]</scope>
    <source>
        <strain evidence="2 3">DSM 18695</strain>
    </source>
</reference>
<keyword evidence="1" id="KW-0812">Transmembrane</keyword>
<accession>A0ABU0IZV6</accession>
<keyword evidence="1" id="KW-0472">Membrane</keyword>
<keyword evidence="1" id="KW-1133">Transmembrane helix</keyword>
<dbReference type="Proteomes" id="UP001228905">
    <property type="component" value="Unassembled WGS sequence"/>
</dbReference>